<evidence type="ECO:0000259" key="1">
    <source>
        <dbReference type="Pfam" id="PF08793"/>
    </source>
</evidence>
<protein>
    <recommendedName>
        <fullName evidence="1">2-cysteine adaptor domain-containing protein</fullName>
    </recommendedName>
</protein>
<dbReference type="AlphaFoldDB" id="A0A5E8CLA8"/>
<gene>
    <name evidence="2" type="ORF">CPAV1605_1449</name>
</gene>
<dbReference type="EMBL" id="CABVLZ010000008">
    <property type="protein sequence ID" value="VVU95694.1"/>
    <property type="molecule type" value="Genomic_DNA"/>
</dbReference>
<accession>A0A5E8CLA8</accession>
<evidence type="ECO:0000313" key="2">
    <source>
        <dbReference type="EMBL" id="VVU95694.1"/>
    </source>
</evidence>
<reference evidence="2" key="1">
    <citation type="submission" date="2019-09" db="EMBL/GenBank/DDBJ databases">
        <authorList>
            <person name="Needham M D."/>
        </authorList>
    </citation>
    <scope>NUCLEOTIDE SEQUENCE</scope>
</reference>
<dbReference type="InterPro" id="IPR014901">
    <property type="entry name" value="2-cysteine_adaptor"/>
</dbReference>
<proteinExistence type="predicted"/>
<name>A0A5E8CLA8_9ZZZZ</name>
<sequence>MSLYKNVPVTLEELKIWRQKKSVNPRTNRKIKTSSPIYKYLKEEYQKKVNLGEIEEDIVIEEEEDNSSTSSSSLDDLKDISEDEIYLLVKEHQGPLNSDYTQSFDNKDPISQEDIWIMEKDQRKQSSEIPIYKMFSYRDNESNIRCFNIESIKNMIDNNISTHPLTNDKIDDSVFERGKLMIKILEENKILIKEEENDELNETKIKNLAFDVFQMFNFISVFVDSSCFLNLKIDKLFKLNYELKDFYENNVSIADRSIMVPPDGKVFTKTSEKLKNDFDGNKLQIQKYILENIAKVIGSSEDPSLKNLGNYLMIGGLAVICPEIRERYPDFAYSFSV</sequence>
<dbReference type="Pfam" id="PF08793">
    <property type="entry name" value="2C_adapt"/>
    <property type="match status" value="1"/>
</dbReference>
<feature type="domain" description="2-cysteine adaptor" evidence="1">
    <location>
        <begin position="17"/>
        <end position="44"/>
    </location>
</feature>
<organism evidence="2">
    <name type="scientific">seawater metagenome</name>
    <dbReference type="NCBI Taxonomy" id="1561972"/>
    <lineage>
        <taxon>unclassified sequences</taxon>
        <taxon>metagenomes</taxon>
        <taxon>ecological metagenomes</taxon>
    </lineage>
</organism>